<keyword evidence="2" id="KW-0229">DNA integration</keyword>
<sequence>MIIHTDALPNFVIVDPHRMLPRYWATAWSLSTQGHALAVNTRKTKLRHIDAFYSFCDDRFGLDSFDFAVSHRDAVSTQKLVEAFYLELTSTPDYTTTAVQRWDAVREFVRHLSRQRAPSSQAWRSLSSTLGAMGRIRKPHRGRFRFIRAIPVGTLIDLLDVANPGSDRNPFHDELVQTRNWLIVNLLLLAGLRRGELMLLECGSLKSDVDLETCEVVYWLDVTTTTEHDPRSSSPSMKTEHSHRQVPISADLAFLFEQYVSEYRHNGKEHGLLLTAMNGAPLSAEAITKVFTKLSSAISSELLSRFTERSGGKGRISPHDLRHTCATARYSMFMAHEPNRDLTFQRLRAFFGWSAQSSMPEHYARAAIQEDLLRIWGQLFDTRTSILRGLTP</sequence>
<protein>
    <recommendedName>
        <fullName evidence="5">Tyr recombinase domain-containing protein</fullName>
    </recommendedName>
</protein>
<dbReference type="InterPro" id="IPR002104">
    <property type="entry name" value="Integrase_catalytic"/>
</dbReference>
<evidence type="ECO:0000259" key="5">
    <source>
        <dbReference type="PROSITE" id="PS51898"/>
    </source>
</evidence>
<keyword evidence="4" id="KW-0233">DNA recombination</keyword>
<evidence type="ECO:0000256" key="1">
    <source>
        <dbReference type="ARBA" id="ARBA00008857"/>
    </source>
</evidence>
<evidence type="ECO:0000313" key="7">
    <source>
        <dbReference type="Proteomes" id="UP000215455"/>
    </source>
</evidence>
<dbReference type="Proteomes" id="UP000215455">
    <property type="component" value="Unassembled WGS sequence"/>
</dbReference>
<name>A0ABX4DZI7_9PSED</name>
<dbReference type="InterPro" id="IPR011010">
    <property type="entry name" value="DNA_brk_join_enz"/>
</dbReference>
<evidence type="ECO:0000256" key="4">
    <source>
        <dbReference type="ARBA" id="ARBA00023172"/>
    </source>
</evidence>
<dbReference type="Pfam" id="PF00589">
    <property type="entry name" value="Phage_integrase"/>
    <property type="match status" value="1"/>
</dbReference>
<dbReference type="Gene3D" id="1.10.443.10">
    <property type="entry name" value="Intergrase catalytic core"/>
    <property type="match status" value="1"/>
</dbReference>
<dbReference type="PANTHER" id="PTHR30349:SF41">
    <property type="entry name" value="INTEGRASE_RECOMBINASE PROTEIN MJ0367-RELATED"/>
    <property type="match status" value="1"/>
</dbReference>
<evidence type="ECO:0000256" key="3">
    <source>
        <dbReference type="ARBA" id="ARBA00023125"/>
    </source>
</evidence>
<evidence type="ECO:0000313" key="6">
    <source>
        <dbReference type="EMBL" id="OXR34608.1"/>
    </source>
</evidence>
<accession>A0ABX4DZI7</accession>
<feature type="domain" description="Tyr recombinase" evidence="5">
    <location>
        <begin position="145"/>
        <end position="377"/>
    </location>
</feature>
<gene>
    <name evidence="6" type="ORF">PSUM_01510</name>
</gene>
<dbReference type="EMBL" id="NIWU01000001">
    <property type="protein sequence ID" value="OXR34608.1"/>
    <property type="molecule type" value="Genomic_DNA"/>
</dbReference>
<keyword evidence="3" id="KW-0238">DNA-binding</keyword>
<keyword evidence="7" id="KW-1185">Reference proteome</keyword>
<organism evidence="6 7">
    <name type="scientific">Pseudomonas umsongensis</name>
    <dbReference type="NCBI Taxonomy" id="198618"/>
    <lineage>
        <taxon>Bacteria</taxon>
        <taxon>Pseudomonadati</taxon>
        <taxon>Pseudomonadota</taxon>
        <taxon>Gammaproteobacteria</taxon>
        <taxon>Pseudomonadales</taxon>
        <taxon>Pseudomonadaceae</taxon>
        <taxon>Pseudomonas</taxon>
    </lineage>
</organism>
<dbReference type="SUPFAM" id="SSF56349">
    <property type="entry name" value="DNA breaking-rejoining enzymes"/>
    <property type="match status" value="1"/>
</dbReference>
<proteinExistence type="inferred from homology"/>
<evidence type="ECO:0000256" key="2">
    <source>
        <dbReference type="ARBA" id="ARBA00022908"/>
    </source>
</evidence>
<dbReference type="PANTHER" id="PTHR30349">
    <property type="entry name" value="PHAGE INTEGRASE-RELATED"/>
    <property type="match status" value="1"/>
</dbReference>
<dbReference type="PROSITE" id="PS51898">
    <property type="entry name" value="TYR_RECOMBINASE"/>
    <property type="match status" value="1"/>
</dbReference>
<comment type="similarity">
    <text evidence="1">Belongs to the 'phage' integrase family.</text>
</comment>
<dbReference type="InterPro" id="IPR050090">
    <property type="entry name" value="Tyrosine_recombinase_XerCD"/>
</dbReference>
<comment type="caution">
    <text evidence="6">The sequence shown here is derived from an EMBL/GenBank/DDBJ whole genome shotgun (WGS) entry which is preliminary data.</text>
</comment>
<reference evidence="6 7" key="1">
    <citation type="submission" date="2017-06" db="EMBL/GenBank/DDBJ databases">
        <authorList>
            <person name="Furmanczyk E.M."/>
        </authorList>
    </citation>
    <scope>NUCLEOTIDE SEQUENCE [LARGE SCALE GENOMIC DNA]</scope>
    <source>
        <strain evidence="6 7">DSM 16611</strain>
    </source>
</reference>
<dbReference type="CDD" id="cd00397">
    <property type="entry name" value="DNA_BRE_C"/>
    <property type="match status" value="1"/>
</dbReference>
<dbReference type="InterPro" id="IPR013762">
    <property type="entry name" value="Integrase-like_cat_sf"/>
</dbReference>